<dbReference type="Proteomes" id="UP000260644">
    <property type="component" value="Unassembled WGS sequence"/>
</dbReference>
<organism evidence="1 2">
    <name type="scientific">Chitinophaga silvatica</name>
    <dbReference type="NCBI Taxonomy" id="2282649"/>
    <lineage>
        <taxon>Bacteria</taxon>
        <taxon>Pseudomonadati</taxon>
        <taxon>Bacteroidota</taxon>
        <taxon>Chitinophagia</taxon>
        <taxon>Chitinophagales</taxon>
        <taxon>Chitinophagaceae</taxon>
        <taxon>Chitinophaga</taxon>
    </lineage>
</organism>
<evidence type="ECO:0000313" key="1">
    <source>
        <dbReference type="EMBL" id="RFS22790.1"/>
    </source>
</evidence>
<comment type="caution">
    <text evidence="1">The sequence shown here is derived from an EMBL/GenBank/DDBJ whole genome shotgun (WGS) entry which is preliminary data.</text>
</comment>
<protein>
    <submittedName>
        <fullName evidence="1">Uncharacterized protein</fullName>
    </submittedName>
</protein>
<dbReference type="EMBL" id="QPMM01000006">
    <property type="protein sequence ID" value="RFS22790.1"/>
    <property type="molecule type" value="Genomic_DNA"/>
</dbReference>
<gene>
    <name evidence="1" type="ORF">DVR12_13455</name>
</gene>
<proteinExistence type="predicted"/>
<dbReference type="AlphaFoldDB" id="A0A3E1YAP7"/>
<evidence type="ECO:0000313" key="2">
    <source>
        <dbReference type="Proteomes" id="UP000260644"/>
    </source>
</evidence>
<keyword evidence="2" id="KW-1185">Reference proteome</keyword>
<sequence length="70" mass="8501">MDFYKVQLSMPDKHKFIQKGTEAVFDFSSEMERLKKDIYRSDIEKLKLFTQMLRTNNLLKKTKITHKYPQ</sequence>
<reference evidence="1 2" key="1">
    <citation type="submission" date="2018-07" db="EMBL/GenBank/DDBJ databases">
        <title>Chitinophaga K2CV101002-2 sp. nov., isolated from a monsoon evergreen broad-leaved forest soil.</title>
        <authorList>
            <person name="Lv Y."/>
        </authorList>
    </citation>
    <scope>NUCLEOTIDE SEQUENCE [LARGE SCALE GENOMIC DNA]</scope>
    <source>
        <strain evidence="1 2">GDMCC 1.1288</strain>
    </source>
</reference>
<name>A0A3E1YAP7_9BACT</name>
<accession>A0A3E1YAP7</accession>